<keyword evidence="1" id="KW-0732">Signal</keyword>
<evidence type="ECO:0000256" key="1">
    <source>
        <dbReference type="ARBA" id="ARBA00022729"/>
    </source>
</evidence>
<protein>
    <submittedName>
        <fullName evidence="3">Glycoside hydrolase family 10 protein</fullName>
    </submittedName>
</protein>
<proteinExistence type="predicted"/>
<reference evidence="3" key="1">
    <citation type="submission" date="2020-10" db="EMBL/GenBank/DDBJ databases">
        <authorList>
            <person name="Castelo-Branco R."/>
            <person name="Eusebio N."/>
            <person name="Adriana R."/>
            <person name="Vieira A."/>
            <person name="Brugerolle De Fraissinette N."/>
            <person name="Rezende De Castro R."/>
            <person name="Schneider M.P."/>
            <person name="Vasconcelos V."/>
            <person name="Leao P.N."/>
        </authorList>
    </citation>
    <scope>NUCLEOTIDE SEQUENCE</scope>
    <source>
        <strain evidence="3">LEGE 12446</strain>
    </source>
</reference>
<dbReference type="SUPFAM" id="SSF51445">
    <property type="entry name" value="(Trans)glycosidases"/>
    <property type="match status" value="1"/>
</dbReference>
<dbReference type="EMBL" id="JADEXS010000437">
    <property type="protein sequence ID" value="MBE9025560.1"/>
    <property type="molecule type" value="Genomic_DNA"/>
</dbReference>
<evidence type="ECO:0000313" key="4">
    <source>
        <dbReference type="Proteomes" id="UP000622533"/>
    </source>
</evidence>
<feature type="domain" description="Glycosyl hydrolase-like 10" evidence="2">
    <location>
        <begin position="42"/>
        <end position="359"/>
    </location>
</feature>
<dbReference type="PANTHER" id="PTHR43405:SF1">
    <property type="entry name" value="GLYCOSYL HYDROLASE DIGH"/>
    <property type="match status" value="1"/>
</dbReference>
<evidence type="ECO:0000259" key="2">
    <source>
        <dbReference type="Pfam" id="PF02638"/>
    </source>
</evidence>
<keyword evidence="3" id="KW-0378">Hydrolase</keyword>
<dbReference type="PANTHER" id="PTHR43405">
    <property type="entry name" value="GLYCOSYL HYDROLASE DIGH"/>
    <property type="match status" value="1"/>
</dbReference>
<dbReference type="InterPro" id="IPR017853">
    <property type="entry name" value="GH"/>
</dbReference>
<name>A0A8J7DFF5_DESMC</name>
<comment type="caution">
    <text evidence="3">The sequence shown here is derived from an EMBL/GenBank/DDBJ whole genome shotgun (WGS) entry which is preliminary data.</text>
</comment>
<dbReference type="RefSeq" id="WP_193920652.1">
    <property type="nucleotide sequence ID" value="NZ_JADEXS020000001.1"/>
</dbReference>
<sequence length="408" mass="46912">MNQVARRFFSYLLCLGLVITITFFSHSSGSVYSQKTSPLSTEIRGVWLTNVASGVLFVPWGINRALNQLSALNFNTIYPVVWNRGHTFYHSAVTKMTTGSDTQPLLKFMHGGQDVLTKIVRLAKNKDLRVIPWFEYGFMTPHYSELARRYPDWLTIGQEGINSIQDTPPEEIDNGLLNKQAWLNPLHPQVQEFIQGLIVEVVKNYDVDGIQLDDHFGMPVQFGYDHFTIELYQQEHQGKSPPTNPFNSEWMRWRADKITDFMAEIYQAVKAVKPKAKISLSPNYQAFAYKYYLQDWENWVKKGLVDELILQVYRSDKKSFIAQLEQPSVKLAQSLIPVGIGILTGTVHNPVKIPQIKAQVQTVRDRNFDGISFFYWESLWGYIVPESPQQRRKAFLDMFDAKTKGIGD</sequence>
<evidence type="ECO:0000313" key="3">
    <source>
        <dbReference type="EMBL" id="MBE9025560.1"/>
    </source>
</evidence>
<dbReference type="Proteomes" id="UP000622533">
    <property type="component" value="Unassembled WGS sequence"/>
</dbReference>
<dbReference type="InterPro" id="IPR052177">
    <property type="entry name" value="Divisome_Glycosyl_Hydrolase"/>
</dbReference>
<keyword evidence="4" id="KW-1185">Reference proteome</keyword>
<dbReference type="AlphaFoldDB" id="A0A8J7DFF5"/>
<gene>
    <name evidence="3" type="ORF">IQ276_24990</name>
</gene>
<dbReference type="InterPro" id="IPR003790">
    <property type="entry name" value="GHL10"/>
</dbReference>
<organism evidence="3 4">
    <name type="scientific">Desmonostoc muscorum LEGE 12446</name>
    <dbReference type="NCBI Taxonomy" id="1828758"/>
    <lineage>
        <taxon>Bacteria</taxon>
        <taxon>Bacillati</taxon>
        <taxon>Cyanobacteriota</taxon>
        <taxon>Cyanophyceae</taxon>
        <taxon>Nostocales</taxon>
        <taxon>Nostocaceae</taxon>
        <taxon>Desmonostoc</taxon>
    </lineage>
</organism>
<dbReference type="Gene3D" id="3.20.20.80">
    <property type="entry name" value="Glycosidases"/>
    <property type="match status" value="1"/>
</dbReference>
<dbReference type="GO" id="GO:0016787">
    <property type="term" value="F:hydrolase activity"/>
    <property type="evidence" value="ECO:0007669"/>
    <property type="project" value="UniProtKB-KW"/>
</dbReference>
<accession>A0A8J7DFF5</accession>
<dbReference type="Pfam" id="PF02638">
    <property type="entry name" value="GHL10"/>
    <property type="match status" value="1"/>
</dbReference>